<proteinExistence type="predicted"/>
<evidence type="ECO:0000313" key="3">
    <source>
        <dbReference type="RefSeq" id="XP_034245911.1"/>
    </source>
</evidence>
<dbReference type="KEGG" id="tpal:117647982"/>
<dbReference type="Proteomes" id="UP000515158">
    <property type="component" value="Unplaced"/>
</dbReference>
<dbReference type="Pfam" id="PF15031">
    <property type="entry name" value="DUF4528"/>
    <property type="match status" value="1"/>
</dbReference>
<dbReference type="OrthoDB" id="9970237at2759"/>
<dbReference type="PANTHER" id="PTHR34651:SF1">
    <property type="entry name" value="SIMILAR TO ENSANGP00000021391"/>
    <property type="match status" value="1"/>
</dbReference>
<protein>
    <submittedName>
        <fullName evidence="2 3">Uncharacterized protein C15orf61</fullName>
    </submittedName>
</protein>
<dbReference type="RefSeq" id="XP_034245911.1">
    <property type="nucleotide sequence ID" value="XM_034390020.1"/>
</dbReference>
<organism evidence="3">
    <name type="scientific">Thrips palmi</name>
    <name type="common">Melon thrips</name>
    <dbReference type="NCBI Taxonomy" id="161013"/>
    <lineage>
        <taxon>Eukaryota</taxon>
        <taxon>Metazoa</taxon>
        <taxon>Ecdysozoa</taxon>
        <taxon>Arthropoda</taxon>
        <taxon>Hexapoda</taxon>
        <taxon>Insecta</taxon>
        <taxon>Pterygota</taxon>
        <taxon>Neoptera</taxon>
        <taxon>Paraneoptera</taxon>
        <taxon>Thysanoptera</taxon>
        <taxon>Terebrantia</taxon>
        <taxon>Thripoidea</taxon>
        <taxon>Thripidae</taxon>
        <taxon>Thrips</taxon>
    </lineage>
</organism>
<gene>
    <name evidence="2 3" type="primary">LOC117647982</name>
</gene>
<sequence>MLLSSTPGKALIIRLSSHRLTHHVHSKCDKPRASEVLTCYLQQCNEPPWTSYFVKYKSVQDDQWGLSHFNWTVGKSNYHILRTGCYPYIKYHCSRRPIQDLSLENLFMRIIKIANLCIPCLMYGLAATQLIRHTETVQTHLGPVAIYFLYPEDKGSLY</sequence>
<name>A0A6P8Z792_THRPL</name>
<dbReference type="InterPro" id="IPR029245">
    <property type="entry name" value="DUF4528"/>
</dbReference>
<reference evidence="2 3" key="1">
    <citation type="submission" date="2025-04" db="UniProtKB">
        <authorList>
            <consortium name="RefSeq"/>
        </authorList>
    </citation>
    <scope>IDENTIFICATION</scope>
    <source>
        <tissue evidence="2 3">Total insect</tissue>
    </source>
</reference>
<dbReference type="AlphaFoldDB" id="A0A6P8Z792"/>
<dbReference type="PANTHER" id="PTHR34651">
    <property type="entry name" value="SIMILAR TO ENSANGP00000021391"/>
    <property type="match status" value="1"/>
</dbReference>
<dbReference type="RefSeq" id="XP_034245910.1">
    <property type="nucleotide sequence ID" value="XM_034390019.1"/>
</dbReference>
<accession>A0A6P8Z792</accession>
<evidence type="ECO:0000313" key="2">
    <source>
        <dbReference type="RefSeq" id="XP_034245910.1"/>
    </source>
</evidence>
<dbReference type="GeneID" id="117647982"/>
<evidence type="ECO:0000313" key="1">
    <source>
        <dbReference type="Proteomes" id="UP000515158"/>
    </source>
</evidence>
<keyword evidence="1" id="KW-1185">Reference proteome</keyword>